<accession>A0A8D8P4I4</accession>
<dbReference type="AlphaFoldDB" id="A0A8D8P4I4"/>
<reference evidence="1" key="1">
    <citation type="submission" date="2021-05" db="EMBL/GenBank/DDBJ databases">
        <authorList>
            <person name="Alioto T."/>
            <person name="Alioto T."/>
            <person name="Gomez Garrido J."/>
        </authorList>
    </citation>
    <scope>NUCLEOTIDE SEQUENCE</scope>
</reference>
<evidence type="ECO:0000313" key="1">
    <source>
        <dbReference type="EMBL" id="CAG6588250.1"/>
    </source>
</evidence>
<protein>
    <submittedName>
        <fullName evidence="1">(northern house mosquito) hypothetical protein</fullName>
    </submittedName>
</protein>
<proteinExistence type="predicted"/>
<name>A0A8D8P4I4_CULPI</name>
<sequence length="114" mass="11562">MALGVALVLGNLPTGVRRSGRTEPVIVGPTAEPIKVLVVVVAAGVARRVVVLGGCWRGLLPAERLVGGAVYGTESGVFRVVGGGCNGVMMPVGVLLSAWGSRGFLDVVELEVGL</sequence>
<dbReference type="EMBL" id="HBUE01214732">
    <property type="protein sequence ID" value="CAG6536258.1"/>
    <property type="molecule type" value="Transcribed_RNA"/>
</dbReference>
<dbReference type="EMBL" id="HBUE01321248">
    <property type="protein sequence ID" value="CAG6588250.1"/>
    <property type="molecule type" value="Transcribed_RNA"/>
</dbReference>
<organism evidence="1">
    <name type="scientific">Culex pipiens</name>
    <name type="common">House mosquito</name>
    <dbReference type="NCBI Taxonomy" id="7175"/>
    <lineage>
        <taxon>Eukaryota</taxon>
        <taxon>Metazoa</taxon>
        <taxon>Ecdysozoa</taxon>
        <taxon>Arthropoda</taxon>
        <taxon>Hexapoda</taxon>
        <taxon>Insecta</taxon>
        <taxon>Pterygota</taxon>
        <taxon>Neoptera</taxon>
        <taxon>Endopterygota</taxon>
        <taxon>Diptera</taxon>
        <taxon>Nematocera</taxon>
        <taxon>Culicoidea</taxon>
        <taxon>Culicidae</taxon>
        <taxon>Culicinae</taxon>
        <taxon>Culicini</taxon>
        <taxon>Culex</taxon>
        <taxon>Culex</taxon>
    </lineage>
</organism>